<dbReference type="Proteomes" id="UP000280696">
    <property type="component" value="Unassembled WGS sequence"/>
</dbReference>
<comment type="caution">
    <text evidence="1">The sequence shown here is derived from an EMBL/GenBank/DDBJ whole genome shotgun (WGS) entry which is preliminary data.</text>
</comment>
<reference evidence="1 2" key="1">
    <citation type="submission" date="2018-09" db="EMBL/GenBank/DDBJ databases">
        <title>Murine metabolic-syndrome-specific gut microbial biobank.</title>
        <authorList>
            <person name="Liu C."/>
        </authorList>
    </citation>
    <scope>NUCLEOTIDE SEQUENCE [LARGE SCALE GENOMIC DNA]</scope>
    <source>
        <strain evidence="1 2">0.1xD8-82</strain>
    </source>
</reference>
<proteinExistence type="predicted"/>
<dbReference type="OrthoDB" id="2054310at2"/>
<dbReference type="AlphaFoldDB" id="A0A3A9AMV2"/>
<dbReference type="EMBL" id="RAYQ01000037">
    <property type="protein sequence ID" value="RKI87645.1"/>
    <property type="molecule type" value="Genomic_DNA"/>
</dbReference>
<accession>A0A3A9AMV2</accession>
<evidence type="ECO:0000313" key="2">
    <source>
        <dbReference type="Proteomes" id="UP000280696"/>
    </source>
</evidence>
<protein>
    <submittedName>
        <fullName evidence="1">Uncharacterized protein</fullName>
    </submittedName>
</protein>
<gene>
    <name evidence="1" type="ORF">D7V94_20610</name>
</gene>
<evidence type="ECO:0000313" key="1">
    <source>
        <dbReference type="EMBL" id="RKI87645.1"/>
    </source>
</evidence>
<keyword evidence="2" id="KW-1185">Reference proteome</keyword>
<sequence length="127" mass="14391">MPVLPDVVPPLNLTAAYRSPWCARFRQGSSISLIKVAAALRRGSISHTGRSFDWNNPSMNCLYHRSFLYPVPYVHKVGNRGKNQKFPRLWKWYGIMGLTAAASRRKGCVRRERCYYNSGKTLGATQG</sequence>
<name>A0A3A9AMV2_9FIRM</name>
<organism evidence="1 2">
    <name type="scientific">Parablautia intestinalis</name>
    <dbReference type="NCBI Taxonomy" id="2320100"/>
    <lineage>
        <taxon>Bacteria</taxon>
        <taxon>Bacillati</taxon>
        <taxon>Bacillota</taxon>
        <taxon>Clostridia</taxon>
        <taxon>Lachnospirales</taxon>
        <taxon>Lachnospiraceae</taxon>
        <taxon>Parablautia</taxon>
    </lineage>
</organism>